<feature type="active site" description="Charge relay system" evidence="5 6">
    <location>
        <position position="181"/>
    </location>
</feature>
<keyword evidence="2 6" id="KW-0645">Protease</keyword>
<dbReference type="InterPro" id="IPR023827">
    <property type="entry name" value="Peptidase_S8_Asp-AS"/>
</dbReference>
<evidence type="ECO:0000259" key="10">
    <source>
        <dbReference type="Pfam" id="PF00082"/>
    </source>
</evidence>
<dbReference type="EMBL" id="VOLQ01000045">
    <property type="protein sequence ID" value="TWX63381.1"/>
    <property type="molecule type" value="Genomic_DNA"/>
</dbReference>
<dbReference type="EMBL" id="VOLR01000018">
    <property type="protein sequence ID" value="TWX57516.1"/>
    <property type="molecule type" value="Genomic_DNA"/>
</dbReference>
<dbReference type="InterPro" id="IPR000209">
    <property type="entry name" value="Peptidase_S8/S53_dom"/>
</dbReference>
<dbReference type="PROSITE" id="PS51892">
    <property type="entry name" value="SUBTILASE"/>
    <property type="match status" value="1"/>
</dbReference>
<evidence type="ECO:0000313" key="12">
    <source>
        <dbReference type="EMBL" id="TWX63381.1"/>
    </source>
</evidence>
<feature type="active site" description="Charge relay system" evidence="5 6">
    <location>
        <position position="375"/>
    </location>
</feature>
<dbReference type="OrthoDB" id="9790784at2"/>
<dbReference type="RefSeq" id="WP_146799921.1">
    <property type="nucleotide sequence ID" value="NZ_VOLP01000017.1"/>
</dbReference>
<dbReference type="Proteomes" id="UP000321525">
    <property type="component" value="Unassembled WGS sequence"/>
</dbReference>
<evidence type="ECO:0000256" key="8">
    <source>
        <dbReference type="SAM" id="MobiDB-lite"/>
    </source>
</evidence>
<protein>
    <submittedName>
        <fullName evidence="12">S8 family serine peptidase</fullName>
    </submittedName>
</protein>
<dbReference type="AlphaFoldDB" id="A0A5C6Q3K9"/>
<dbReference type="InterPro" id="IPR015500">
    <property type="entry name" value="Peptidase_S8_subtilisin-rel"/>
</dbReference>
<dbReference type="InterPro" id="IPR022398">
    <property type="entry name" value="Peptidase_S8_His-AS"/>
</dbReference>
<evidence type="ECO:0000256" key="7">
    <source>
        <dbReference type="RuleBase" id="RU003355"/>
    </source>
</evidence>
<dbReference type="GO" id="GO:0004252">
    <property type="term" value="F:serine-type endopeptidase activity"/>
    <property type="evidence" value="ECO:0007669"/>
    <property type="project" value="UniProtKB-UniRule"/>
</dbReference>
<keyword evidence="4 6" id="KW-0720">Serine protease</keyword>
<dbReference type="Gene3D" id="3.40.50.200">
    <property type="entry name" value="Peptidase S8/S53 domain"/>
    <property type="match status" value="1"/>
</dbReference>
<reference evidence="12 14" key="1">
    <citation type="submission" date="2019-07" db="EMBL/GenBank/DDBJ databases">
        <title>Genomes of sea-ice associated Colwellia species.</title>
        <authorList>
            <person name="Bowman J.P."/>
        </authorList>
    </citation>
    <scope>NUCLEOTIDE SEQUENCE [LARGE SCALE GENOMIC DNA]</scope>
    <source>
        <strain evidence="11 13">ACAM 607</strain>
        <strain evidence="12 14">IC036</strain>
    </source>
</reference>
<feature type="active site" description="Charge relay system" evidence="5 6">
    <location>
        <position position="133"/>
    </location>
</feature>
<dbReference type="SUPFAM" id="SSF52743">
    <property type="entry name" value="Subtilisin-like"/>
    <property type="match status" value="1"/>
</dbReference>
<feature type="domain" description="Peptidase S8/S53" evidence="10">
    <location>
        <begin position="124"/>
        <end position="420"/>
    </location>
</feature>
<evidence type="ECO:0000313" key="11">
    <source>
        <dbReference type="EMBL" id="TWX57516.1"/>
    </source>
</evidence>
<evidence type="ECO:0000313" key="14">
    <source>
        <dbReference type="Proteomes" id="UP000321917"/>
    </source>
</evidence>
<dbReference type="Gene3D" id="2.60.120.260">
    <property type="entry name" value="Galactose-binding domain-like"/>
    <property type="match status" value="1"/>
</dbReference>
<dbReference type="PROSITE" id="PS00138">
    <property type="entry name" value="SUBTILASE_SER"/>
    <property type="match status" value="1"/>
</dbReference>
<dbReference type="InterPro" id="IPR023828">
    <property type="entry name" value="Peptidase_S8_Ser-AS"/>
</dbReference>
<name>A0A5C6Q3K9_9GAMM</name>
<dbReference type="PANTHER" id="PTHR43806:SF11">
    <property type="entry name" value="CEREVISIN-RELATED"/>
    <property type="match status" value="1"/>
</dbReference>
<comment type="caution">
    <text evidence="12">The sequence shown here is derived from an EMBL/GenBank/DDBJ whole genome shotgun (WGS) entry which is preliminary data.</text>
</comment>
<dbReference type="Gene3D" id="2.60.120.380">
    <property type="match status" value="1"/>
</dbReference>
<dbReference type="PROSITE" id="PS00137">
    <property type="entry name" value="SUBTILASE_HIS"/>
    <property type="match status" value="1"/>
</dbReference>
<evidence type="ECO:0000256" key="3">
    <source>
        <dbReference type="ARBA" id="ARBA00022801"/>
    </source>
</evidence>
<keyword evidence="3 6" id="KW-0378">Hydrolase</keyword>
<organism evidence="12 14">
    <name type="scientific">Colwellia hornerae</name>
    <dbReference type="NCBI Taxonomy" id="89402"/>
    <lineage>
        <taxon>Bacteria</taxon>
        <taxon>Pseudomonadati</taxon>
        <taxon>Pseudomonadota</taxon>
        <taxon>Gammaproteobacteria</taxon>
        <taxon>Alteromonadales</taxon>
        <taxon>Colwelliaceae</taxon>
        <taxon>Colwellia</taxon>
    </lineage>
</organism>
<comment type="similarity">
    <text evidence="1 6 7">Belongs to the peptidase S8 family.</text>
</comment>
<evidence type="ECO:0000313" key="13">
    <source>
        <dbReference type="Proteomes" id="UP000321525"/>
    </source>
</evidence>
<accession>A0A5C6Q3K9</accession>
<evidence type="ECO:0000256" key="1">
    <source>
        <dbReference type="ARBA" id="ARBA00011073"/>
    </source>
</evidence>
<evidence type="ECO:0000256" key="4">
    <source>
        <dbReference type="ARBA" id="ARBA00022825"/>
    </source>
</evidence>
<proteinExistence type="inferred from homology"/>
<keyword evidence="13" id="KW-1185">Reference proteome</keyword>
<feature type="chain" id="PRO_5022681233" evidence="9">
    <location>
        <begin position="23"/>
        <end position="688"/>
    </location>
</feature>
<feature type="region of interest" description="Disordered" evidence="8">
    <location>
        <begin position="178"/>
        <end position="197"/>
    </location>
</feature>
<sequence length="688" mass="73542">MKKTLLALSVSVVAATTFNVNADALIGSKLQSLLPTLVQSTKVIVSTHQYNELDNVMTGLNVPYLALKVLPMAGTSLTRSQINNLAKDARVKSIYFDAPLEYYNYNSGEITSGHLVHDDYGVYGEGSTIAVLDSGVDATHPDLLLGDKTIQNVKIAGDLDFAGGKNLFLEGVPNTDTSSGHGTHVGGTVAGSGEASRDDERRSFYQAGIAPKATLVGLGAGEAISILYAIAGFDYAIANSERYSIDVITNSWGGGDGASFDPNNPTNQASYQAYKKGIVVTFAASNSGPDDNTLNQYAIAPWVINVAAGTTDRQLADFSSRGVEGDWIKTPDITAPGSSIVSTRALNTPLGAAGPIIDPAHPEYHLYYASMSGTSMATPFVAGVVGLLMEVNPQLSPDQVEQILKDSADEMPGYKVHQVGAGHINVKAAVDLARVTIGERTDFMNGQTGWSSQGVWSEVSETDENVNYKKRWAVKTSPLSSDGTFKQTRRRNAEISFDFIGDSVQLKYITNNRKGHAELFLDGKSQGLLDYYSPQRQVKTVAFRDLSTDSVHSISLKRINGTVSFDGILLDGQLVDSAAVIIKTESNFAGSVGPSYENMEVSDHDIQLTDNVSMLNAVLTWSGVADLDFDLLNEAGEVVANSASLDNPEEINFRPTSGGLYTLRVNGYISVATEYTIAVTTSTLETNN</sequence>
<dbReference type="PANTHER" id="PTHR43806">
    <property type="entry name" value="PEPTIDASE S8"/>
    <property type="match status" value="1"/>
</dbReference>
<evidence type="ECO:0000256" key="2">
    <source>
        <dbReference type="ARBA" id="ARBA00022670"/>
    </source>
</evidence>
<dbReference type="Pfam" id="PF00082">
    <property type="entry name" value="Peptidase_S8"/>
    <property type="match status" value="1"/>
</dbReference>
<evidence type="ECO:0000256" key="9">
    <source>
        <dbReference type="SAM" id="SignalP"/>
    </source>
</evidence>
<dbReference type="Proteomes" id="UP000321917">
    <property type="component" value="Unassembled WGS sequence"/>
</dbReference>
<gene>
    <name evidence="11" type="ORF">ESZ26_13055</name>
    <name evidence="12" type="ORF">ESZ27_17010</name>
</gene>
<feature type="signal peptide" evidence="9">
    <location>
        <begin position="1"/>
        <end position="22"/>
    </location>
</feature>
<dbReference type="GO" id="GO:0006508">
    <property type="term" value="P:proteolysis"/>
    <property type="evidence" value="ECO:0007669"/>
    <property type="project" value="UniProtKB-KW"/>
</dbReference>
<evidence type="ECO:0000256" key="5">
    <source>
        <dbReference type="PIRSR" id="PIRSR615500-1"/>
    </source>
</evidence>
<dbReference type="PROSITE" id="PS00136">
    <property type="entry name" value="SUBTILASE_ASP"/>
    <property type="match status" value="1"/>
</dbReference>
<dbReference type="InterPro" id="IPR036852">
    <property type="entry name" value="Peptidase_S8/S53_dom_sf"/>
</dbReference>
<dbReference type="PRINTS" id="PR00723">
    <property type="entry name" value="SUBTILISIN"/>
</dbReference>
<evidence type="ECO:0000256" key="6">
    <source>
        <dbReference type="PROSITE-ProRule" id="PRU01240"/>
    </source>
</evidence>
<keyword evidence="9" id="KW-0732">Signal</keyword>
<dbReference type="InterPro" id="IPR050131">
    <property type="entry name" value="Peptidase_S8_subtilisin-like"/>
</dbReference>